<keyword evidence="7 16" id="KW-1133">Transmembrane helix</keyword>
<evidence type="ECO:0000256" key="6">
    <source>
        <dbReference type="ARBA" id="ARBA00022984"/>
    </source>
</evidence>
<feature type="transmembrane region" description="Helical" evidence="16">
    <location>
        <begin position="58"/>
        <end position="77"/>
    </location>
</feature>
<dbReference type="STRING" id="1279009.ADICEAN_01311"/>
<dbReference type="AlphaFoldDB" id="M7NYT8"/>
<evidence type="ECO:0000256" key="2">
    <source>
        <dbReference type="ARBA" id="ARBA00022676"/>
    </source>
</evidence>
<dbReference type="GO" id="GO:0005886">
    <property type="term" value="C:plasma membrane"/>
    <property type="evidence" value="ECO:0007669"/>
    <property type="project" value="TreeGrafter"/>
</dbReference>
<name>M7NYT8_9BACT</name>
<comment type="caution">
    <text evidence="17">The sequence shown here is derived from an EMBL/GenBank/DDBJ whole genome shotgun (WGS) entry which is preliminary data.</text>
</comment>
<evidence type="ECO:0000256" key="13">
    <source>
        <dbReference type="ARBA" id="ARBA00041418"/>
    </source>
</evidence>
<gene>
    <name evidence="17" type="primary">ftsW</name>
    <name evidence="17" type="ORF">ADICEAN_01311</name>
</gene>
<accession>M7NYT8</accession>
<evidence type="ECO:0000256" key="12">
    <source>
        <dbReference type="ARBA" id="ARBA00041185"/>
    </source>
</evidence>
<keyword evidence="17" id="KW-0131">Cell cycle</keyword>
<organism evidence="17 18">
    <name type="scientific">Cesiribacter andamanensis AMV16</name>
    <dbReference type="NCBI Taxonomy" id="1279009"/>
    <lineage>
        <taxon>Bacteria</taxon>
        <taxon>Pseudomonadati</taxon>
        <taxon>Bacteroidota</taxon>
        <taxon>Cytophagia</taxon>
        <taxon>Cytophagales</taxon>
        <taxon>Cesiribacteraceae</taxon>
        <taxon>Cesiribacter</taxon>
    </lineage>
</organism>
<keyword evidence="8 16" id="KW-0472">Membrane</keyword>
<evidence type="ECO:0000313" key="17">
    <source>
        <dbReference type="EMBL" id="EMR03544.1"/>
    </source>
</evidence>
<evidence type="ECO:0000256" key="9">
    <source>
        <dbReference type="ARBA" id="ARBA00032370"/>
    </source>
</evidence>
<comment type="subcellular location">
    <subcellularLocation>
        <location evidence="1">Membrane</location>
        <topology evidence="1">Multi-pass membrane protein</topology>
    </subcellularLocation>
</comment>
<dbReference type="PANTHER" id="PTHR30474:SF2">
    <property type="entry name" value="PEPTIDOGLYCAN GLYCOSYLTRANSFERASE FTSW-RELATED"/>
    <property type="match status" value="1"/>
</dbReference>
<keyword evidence="17" id="KW-0132">Cell division</keyword>
<evidence type="ECO:0000256" key="3">
    <source>
        <dbReference type="ARBA" id="ARBA00022679"/>
    </source>
</evidence>
<dbReference type="eggNOG" id="COG0772">
    <property type="taxonomic scope" value="Bacteria"/>
</dbReference>
<sequence length="251" mass="27026">MLSKRQMNIDDFKKSFFPMILWVGVICGLIALSNFSTAVLLLVTCLLLMFVGRVPLKYIFLLVFVGVLLGGTALALGQRLGTVISRVEDYMDPDQLSYQAEQSFIAVSTGGIAGKGPGNSERKNLLPHPYSDFIYAIIIEEYGLFGGITVLFLYLALLYRGMRLVSQSERAFGGLLSAGLAFALVLQAFVNMGVSVGLLPVTGQPLPMISMGGTSLLFNGLALGIILSVSRGRSEAQIEEPKEVGNYAKSA</sequence>
<evidence type="ECO:0000256" key="15">
    <source>
        <dbReference type="ARBA" id="ARBA00049902"/>
    </source>
</evidence>
<keyword evidence="5" id="KW-0133">Cell shape</keyword>
<keyword evidence="6" id="KW-0573">Peptidoglycan synthesis</keyword>
<reference evidence="17 18" key="1">
    <citation type="journal article" date="2013" name="Genome Announc.">
        <title>Draft Genome Sequence of Cesiribacter andamanensis Strain AMV16T, Isolated from a Soil Sample from a Mud Volcano in the Andaman Islands, India.</title>
        <authorList>
            <person name="Shivaji S."/>
            <person name="Ara S."/>
            <person name="Begum Z."/>
            <person name="Srinivas T.N."/>
            <person name="Singh A."/>
            <person name="Kumar Pinnaka A."/>
        </authorList>
    </citation>
    <scope>NUCLEOTIDE SEQUENCE [LARGE SCALE GENOMIC DNA]</scope>
    <source>
        <strain evidence="17 18">AMV16</strain>
    </source>
</reference>
<feature type="transmembrane region" description="Helical" evidence="16">
    <location>
        <begin position="209"/>
        <end position="229"/>
    </location>
</feature>
<dbReference type="GO" id="GO:0015648">
    <property type="term" value="F:lipid-linked peptidoglycan transporter activity"/>
    <property type="evidence" value="ECO:0007669"/>
    <property type="project" value="TreeGrafter"/>
</dbReference>
<evidence type="ECO:0000256" key="10">
    <source>
        <dbReference type="ARBA" id="ARBA00033270"/>
    </source>
</evidence>
<dbReference type="GO" id="GO:0009252">
    <property type="term" value="P:peptidoglycan biosynthetic process"/>
    <property type="evidence" value="ECO:0007669"/>
    <property type="project" value="UniProtKB-KW"/>
</dbReference>
<dbReference type="EC" id="2.4.99.28" evidence="14"/>
<comment type="similarity">
    <text evidence="11">Belongs to the SEDS family. FtsW subfamily.</text>
</comment>
<feature type="transmembrane region" description="Helical" evidence="16">
    <location>
        <begin position="133"/>
        <end position="159"/>
    </location>
</feature>
<dbReference type="GO" id="GO:0008360">
    <property type="term" value="P:regulation of cell shape"/>
    <property type="evidence" value="ECO:0007669"/>
    <property type="project" value="UniProtKB-KW"/>
</dbReference>
<comment type="catalytic activity">
    <reaction evidence="15">
        <text>[GlcNAc-(1-&gt;4)-Mur2Ac(oyl-L-Ala-gamma-D-Glu-L-Lys-D-Ala-D-Ala)](n)-di-trans,octa-cis-undecaprenyl diphosphate + beta-D-GlcNAc-(1-&gt;4)-Mur2Ac(oyl-L-Ala-gamma-D-Glu-L-Lys-D-Ala-D-Ala)-di-trans,octa-cis-undecaprenyl diphosphate = [GlcNAc-(1-&gt;4)-Mur2Ac(oyl-L-Ala-gamma-D-Glu-L-Lys-D-Ala-D-Ala)](n+1)-di-trans,octa-cis-undecaprenyl diphosphate + di-trans,octa-cis-undecaprenyl diphosphate + H(+)</text>
        <dbReference type="Rhea" id="RHEA:23708"/>
        <dbReference type="Rhea" id="RHEA-COMP:9602"/>
        <dbReference type="Rhea" id="RHEA-COMP:9603"/>
        <dbReference type="ChEBI" id="CHEBI:15378"/>
        <dbReference type="ChEBI" id="CHEBI:58405"/>
        <dbReference type="ChEBI" id="CHEBI:60033"/>
        <dbReference type="ChEBI" id="CHEBI:78435"/>
        <dbReference type="EC" id="2.4.99.28"/>
    </reaction>
</comment>
<evidence type="ECO:0000256" key="7">
    <source>
        <dbReference type="ARBA" id="ARBA00022989"/>
    </source>
</evidence>
<dbReference type="Proteomes" id="UP000011910">
    <property type="component" value="Unassembled WGS sequence"/>
</dbReference>
<dbReference type="InterPro" id="IPR001182">
    <property type="entry name" value="FtsW/RodA"/>
</dbReference>
<evidence type="ECO:0000313" key="18">
    <source>
        <dbReference type="Proteomes" id="UP000011910"/>
    </source>
</evidence>
<dbReference type="EMBL" id="AODQ01000023">
    <property type="protein sequence ID" value="EMR03544.1"/>
    <property type="molecule type" value="Genomic_DNA"/>
</dbReference>
<keyword evidence="4 16" id="KW-0812">Transmembrane</keyword>
<dbReference type="Pfam" id="PF01098">
    <property type="entry name" value="FTSW_RODA_SPOVE"/>
    <property type="match status" value="1"/>
</dbReference>
<evidence type="ECO:0000256" key="14">
    <source>
        <dbReference type="ARBA" id="ARBA00044770"/>
    </source>
</evidence>
<feature type="transmembrane region" description="Helical" evidence="16">
    <location>
        <begin position="20"/>
        <end position="51"/>
    </location>
</feature>
<evidence type="ECO:0000256" key="8">
    <source>
        <dbReference type="ARBA" id="ARBA00023136"/>
    </source>
</evidence>
<dbReference type="GO" id="GO:0032153">
    <property type="term" value="C:cell division site"/>
    <property type="evidence" value="ECO:0007669"/>
    <property type="project" value="TreeGrafter"/>
</dbReference>
<dbReference type="PATRIC" id="fig|1279009.4.peg.1326"/>
<dbReference type="PANTHER" id="PTHR30474">
    <property type="entry name" value="CELL CYCLE PROTEIN"/>
    <property type="match status" value="1"/>
</dbReference>
<proteinExistence type="inferred from homology"/>
<dbReference type="GO" id="GO:0008955">
    <property type="term" value="F:peptidoglycan glycosyltransferase activity"/>
    <property type="evidence" value="ECO:0007669"/>
    <property type="project" value="UniProtKB-EC"/>
</dbReference>
<keyword evidence="18" id="KW-1185">Reference proteome</keyword>
<keyword evidence="2" id="KW-0328">Glycosyltransferase</keyword>
<protein>
    <recommendedName>
        <fullName evidence="12">Probable peptidoglycan glycosyltransferase FtsW</fullName>
        <ecNumber evidence="14">2.4.99.28</ecNumber>
    </recommendedName>
    <alternativeName>
        <fullName evidence="13">Cell division protein FtsW</fullName>
    </alternativeName>
    <alternativeName>
        <fullName evidence="10">Cell wall polymerase</fullName>
    </alternativeName>
    <alternativeName>
        <fullName evidence="9">Peptidoglycan polymerase</fullName>
    </alternativeName>
</protein>
<feature type="transmembrane region" description="Helical" evidence="16">
    <location>
        <begin position="171"/>
        <end position="189"/>
    </location>
</feature>
<evidence type="ECO:0000256" key="11">
    <source>
        <dbReference type="ARBA" id="ARBA00038053"/>
    </source>
</evidence>
<dbReference type="GO" id="GO:0051301">
    <property type="term" value="P:cell division"/>
    <property type="evidence" value="ECO:0007669"/>
    <property type="project" value="UniProtKB-KW"/>
</dbReference>
<keyword evidence="3" id="KW-0808">Transferase</keyword>
<evidence type="ECO:0000256" key="4">
    <source>
        <dbReference type="ARBA" id="ARBA00022692"/>
    </source>
</evidence>
<evidence type="ECO:0000256" key="1">
    <source>
        <dbReference type="ARBA" id="ARBA00004141"/>
    </source>
</evidence>
<evidence type="ECO:0000256" key="16">
    <source>
        <dbReference type="SAM" id="Phobius"/>
    </source>
</evidence>
<evidence type="ECO:0000256" key="5">
    <source>
        <dbReference type="ARBA" id="ARBA00022960"/>
    </source>
</evidence>